<feature type="non-terminal residue" evidence="2">
    <location>
        <position position="49"/>
    </location>
</feature>
<dbReference type="OrthoDB" id="2021159at2759"/>
<keyword evidence="3" id="KW-1185">Reference proteome</keyword>
<dbReference type="STRING" id="75743.A0A401QGH9"/>
<dbReference type="GO" id="GO:0070403">
    <property type="term" value="F:NAD+ binding"/>
    <property type="evidence" value="ECO:0007669"/>
    <property type="project" value="InterPro"/>
</dbReference>
<accession>A0A401QGH9</accession>
<dbReference type="Proteomes" id="UP000288216">
    <property type="component" value="Unassembled WGS sequence"/>
</dbReference>
<evidence type="ECO:0000313" key="2">
    <source>
        <dbReference type="EMBL" id="GCB84417.1"/>
    </source>
</evidence>
<feature type="domain" description="3-hydroxyacyl-CoA dehydrogenase NAD binding" evidence="1">
    <location>
        <begin position="9"/>
        <end position="49"/>
    </location>
</feature>
<dbReference type="InterPro" id="IPR036291">
    <property type="entry name" value="NAD(P)-bd_dom_sf"/>
</dbReference>
<dbReference type="GO" id="GO:0006631">
    <property type="term" value="P:fatty acid metabolic process"/>
    <property type="evidence" value="ECO:0007669"/>
    <property type="project" value="InterPro"/>
</dbReference>
<dbReference type="Gene3D" id="3.40.50.720">
    <property type="entry name" value="NAD(P)-binding Rossmann-like Domain"/>
    <property type="match status" value="1"/>
</dbReference>
<name>A0A401QGH9_SCYTO</name>
<dbReference type="GO" id="GO:0050104">
    <property type="term" value="F:L-gulonate 3-dehydrogenase activity"/>
    <property type="evidence" value="ECO:0007669"/>
    <property type="project" value="TreeGrafter"/>
</dbReference>
<reference evidence="2 3" key="1">
    <citation type="journal article" date="2018" name="Nat. Ecol. Evol.">
        <title>Shark genomes provide insights into elasmobranch evolution and the origin of vertebrates.</title>
        <authorList>
            <person name="Hara Y"/>
            <person name="Yamaguchi K"/>
            <person name="Onimaru K"/>
            <person name="Kadota M"/>
            <person name="Koyanagi M"/>
            <person name="Keeley SD"/>
            <person name="Tatsumi K"/>
            <person name="Tanaka K"/>
            <person name="Motone F"/>
            <person name="Kageyama Y"/>
            <person name="Nozu R"/>
            <person name="Adachi N"/>
            <person name="Nishimura O"/>
            <person name="Nakagawa R"/>
            <person name="Tanegashima C"/>
            <person name="Kiyatake I"/>
            <person name="Matsumoto R"/>
            <person name="Murakumo K"/>
            <person name="Nishida K"/>
            <person name="Terakita A"/>
            <person name="Kuratani S"/>
            <person name="Sato K"/>
            <person name="Hyodo S Kuraku.S."/>
        </authorList>
    </citation>
    <scope>NUCLEOTIDE SEQUENCE [LARGE SCALE GENOMIC DNA]</scope>
</reference>
<dbReference type="AlphaFoldDB" id="A0A401QGH9"/>
<comment type="caution">
    <text evidence="2">The sequence shown here is derived from an EMBL/GenBank/DDBJ whole genome shotgun (WGS) entry which is preliminary data.</text>
</comment>
<dbReference type="SUPFAM" id="SSF51735">
    <property type="entry name" value="NAD(P)-binding Rossmann-fold domains"/>
    <property type="match status" value="1"/>
</dbReference>
<evidence type="ECO:0000259" key="1">
    <source>
        <dbReference type="Pfam" id="PF02737"/>
    </source>
</evidence>
<organism evidence="2 3">
    <name type="scientific">Scyliorhinus torazame</name>
    <name type="common">Cloudy catshark</name>
    <name type="synonym">Catulus torazame</name>
    <dbReference type="NCBI Taxonomy" id="75743"/>
    <lineage>
        <taxon>Eukaryota</taxon>
        <taxon>Metazoa</taxon>
        <taxon>Chordata</taxon>
        <taxon>Craniata</taxon>
        <taxon>Vertebrata</taxon>
        <taxon>Chondrichthyes</taxon>
        <taxon>Elasmobranchii</taxon>
        <taxon>Galeomorphii</taxon>
        <taxon>Galeoidea</taxon>
        <taxon>Carcharhiniformes</taxon>
        <taxon>Scyliorhinidae</taxon>
        <taxon>Scyliorhinus</taxon>
    </lineage>
</organism>
<dbReference type="PANTHER" id="PTHR48075">
    <property type="entry name" value="3-HYDROXYACYL-COA DEHYDROGENASE FAMILY PROTEIN"/>
    <property type="match status" value="1"/>
</dbReference>
<dbReference type="InterPro" id="IPR006176">
    <property type="entry name" value="3-OHacyl-CoA_DH_NAD-bd"/>
</dbReference>
<gene>
    <name evidence="2" type="ORF">scyTo_0025209</name>
</gene>
<sequence>MSDRKKGSILIVGSGLIGQSWAMLFASAGYRITLYDTVEQQVTHAIENI</sequence>
<dbReference type="PANTHER" id="PTHR48075:SF1">
    <property type="entry name" value="LAMBDA-CRYSTALLIN HOMOLOG"/>
    <property type="match status" value="1"/>
</dbReference>
<dbReference type="EMBL" id="BFAA01076401">
    <property type="protein sequence ID" value="GCB84417.1"/>
    <property type="molecule type" value="Genomic_DNA"/>
</dbReference>
<proteinExistence type="predicted"/>
<protein>
    <recommendedName>
        <fullName evidence="1">3-hydroxyacyl-CoA dehydrogenase NAD binding domain-containing protein</fullName>
    </recommendedName>
</protein>
<evidence type="ECO:0000313" key="3">
    <source>
        <dbReference type="Proteomes" id="UP000288216"/>
    </source>
</evidence>
<dbReference type="Pfam" id="PF02737">
    <property type="entry name" value="3HCDH_N"/>
    <property type="match status" value="1"/>
</dbReference>